<dbReference type="STRING" id="1445510.YC6258_04819"/>
<keyword evidence="2" id="KW-1185">Reference proteome</keyword>
<proteinExistence type="predicted"/>
<dbReference type="Proteomes" id="UP000032266">
    <property type="component" value="Chromosome"/>
</dbReference>
<reference evidence="1 2" key="1">
    <citation type="submission" date="2014-01" db="EMBL/GenBank/DDBJ databases">
        <title>Full genme sequencing of cellulolytic bacterium Gynuella sunshinyii YC6258T gen. nov., sp. nov.</title>
        <authorList>
            <person name="Khan H."/>
            <person name="Chung E.J."/>
            <person name="Chung Y.R."/>
        </authorList>
    </citation>
    <scope>NUCLEOTIDE SEQUENCE [LARGE SCALE GENOMIC DNA]</scope>
    <source>
        <strain evidence="1 2">YC6258</strain>
    </source>
</reference>
<dbReference type="Gene3D" id="1.25.40.10">
    <property type="entry name" value="Tetratricopeptide repeat domain"/>
    <property type="match status" value="1"/>
</dbReference>
<dbReference type="EMBL" id="CP007142">
    <property type="protein sequence ID" value="AJQ96851.1"/>
    <property type="molecule type" value="Genomic_DNA"/>
</dbReference>
<dbReference type="InterPro" id="IPR011990">
    <property type="entry name" value="TPR-like_helical_dom_sf"/>
</dbReference>
<dbReference type="OrthoDB" id="6306965at2"/>
<gene>
    <name evidence="1" type="ORF">YC6258_04819</name>
</gene>
<protein>
    <submittedName>
        <fullName evidence="1">TPR repeat, SEL1 subfamily</fullName>
    </submittedName>
</protein>
<dbReference type="KEGG" id="gsn:YC6258_04819"/>
<sequence>MNMPQNNIHLFSTSFRWCIGGCLAMALAGCGNSTEETAGLPLPAGDPLMIQCDGGDAAACLQFADRSDDALYWNKKACRLGSSVGCANVGNQYYADGKAGEAVSFWEMGCSLKDSVACTNLGVQHQQAGENVSALQYFGQSCLLGDGSACVSWKNVAGQVCSSDFDSCYNIAVSYDGKSVGDDVFMQTTACSSGYQPSCDWLKQKGIENAGS</sequence>
<dbReference type="HOGENOM" id="CLU_1298328_0_0_6"/>
<name>A0A0C5VRI7_9GAMM</name>
<dbReference type="SUPFAM" id="SSF81901">
    <property type="entry name" value="HCP-like"/>
    <property type="match status" value="1"/>
</dbReference>
<evidence type="ECO:0000313" key="2">
    <source>
        <dbReference type="Proteomes" id="UP000032266"/>
    </source>
</evidence>
<organism evidence="1 2">
    <name type="scientific">Gynuella sunshinyii YC6258</name>
    <dbReference type="NCBI Taxonomy" id="1445510"/>
    <lineage>
        <taxon>Bacteria</taxon>
        <taxon>Pseudomonadati</taxon>
        <taxon>Pseudomonadota</taxon>
        <taxon>Gammaproteobacteria</taxon>
        <taxon>Oceanospirillales</taxon>
        <taxon>Saccharospirillaceae</taxon>
        <taxon>Gynuella</taxon>
    </lineage>
</organism>
<evidence type="ECO:0000313" key="1">
    <source>
        <dbReference type="EMBL" id="AJQ96851.1"/>
    </source>
</evidence>
<dbReference type="AlphaFoldDB" id="A0A0C5VRI7"/>
<accession>A0A0C5VRI7</accession>
<dbReference type="RefSeq" id="WP_052830472.1">
    <property type="nucleotide sequence ID" value="NZ_CP007142.1"/>
</dbReference>